<accession>A0A917Y197</accession>
<dbReference type="SUPFAM" id="SSF89796">
    <property type="entry name" value="CoA-transferase family III (CaiB/BaiF)"/>
    <property type="match status" value="1"/>
</dbReference>
<keyword evidence="1" id="KW-0808">Transferase</keyword>
<dbReference type="InterPro" id="IPR003673">
    <property type="entry name" value="CoA-Trfase_fam_III"/>
</dbReference>
<dbReference type="InterPro" id="IPR023606">
    <property type="entry name" value="CoA-Trfase_III_dom_1_sf"/>
</dbReference>
<reference evidence="1 2" key="1">
    <citation type="journal article" date="2014" name="Int. J. Syst. Evol. Microbiol.">
        <title>Complete genome sequence of Corynebacterium casei LMG S-19264T (=DSM 44701T), isolated from a smear-ripened cheese.</title>
        <authorList>
            <consortium name="US DOE Joint Genome Institute (JGI-PGF)"/>
            <person name="Walter F."/>
            <person name="Albersmeier A."/>
            <person name="Kalinowski J."/>
            <person name="Ruckert C."/>
        </authorList>
    </citation>
    <scope>NUCLEOTIDE SEQUENCE [LARGE SCALE GENOMIC DNA]</scope>
    <source>
        <strain evidence="1 2">CGMCC 4.7111</strain>
    </source>
</reference>
<dbReference type="Gene3D" id="3.40.50.10540">
    <property type="entry name" value="Crotonobetainyl-coa:carnitine coa-transferase, domain 1"/>
    <property type="match status" value="1"/>
</dbReference>
<dbReference type="InterPro" id="IPR050509">
    <property type="entry name" value="CoA-transferase_III"/>
</dbReference>
<proteinExistence type="predicted"/>
<dbReference type="Gene3D" id="3.30.1540.10">
    <property type="entry name" value="formyl-coa transferase, domain 3"/>
    <property type="match status" value="1"/>
</dbReference>
<dbReference type="PANTHER" id="PTHR48228:SF7">
    <property type="entry name" value="FATTY ACYL-COA TRANSFERASE RV3272-RELATED"/>
    <property type="match status" value="1"/>
</dbReference>
<dbReference type="EMBL" id="BMMM01000004">
    <property type="protein sequence ID" value="GGN62079.1"/>
    <property type="molecule type" value="Genomic_DNA"/>
</dbReference>
<dbReference type="Pfam" id="PF02515">
    <property type="entry name" value="CoA_transf_3"/>
    <property type="match status" value="1"/>
</dbReference>
<dbReference type="AlphaFoldDB" id="A0A917Y197"/>
<comment type="caution">
    <text evidence="1">The sequence shown here is derived from an EMBL/GenBank/DDBJ whole genome shotgun (WGS) entry which is preliminary data.</text>
</comment>
<gene>
    <name evidence="1" type="ORF">GCM10011579_028890</name>
</gene>
<evidence type="ECO:0000313" key="2">
    <source>
        <dbReference type="Proteomes" id="UP000600365"/>
    </source>
</evidence>
<name>A0A917Y197_9ACTN</name>
<dbReference type="InterPro" id="IPR044855">
    <property type="entry name" value="CoA-Trfase_III_dom3_sf"/>
</dbReference>
<evidence type="ECO:0000313" key="1">
    <source>
        <dbReference type="EMBL" id="GGN62079.1"/>
    </source>
</evidence>
<organism evidence="1 2">
    <name type="scientific">Streptomyces albiflavescens</name>
    <dbReference type="NCBI Taxonomy" id="1623582"/>
    <lineage>
        <taxon>Bacteria</taxon>
        <taxon>Bacillati</taxon>
        <taxon>Actinomycetota</taxon>
        <taxon>Actinomycetes</taxon>
        <taxon>Kitasatosporales</taxon>
        <taxon>Streptomycetaceae</taxon>
        <taxon>Streptomyces</taxon>
    </lineage>
</organism>
<protein>
    <submittedName>
        <fullName evidence="1">CoA transferase</fullName>
    </submittedName>
</protein>
<dbReference type="GO" id="GO:0016740">
    <property type="term" value="F:transferase activity"/>
    <property type="evidence" value="ECO:0007669"/>
    <property type="project" value="UniProtKB-KW"/>
</dbReference>
<dbReference type="PANTHER" id="PTHR48228">
    <property type="entry name" value="SUCCINYL-COA--D-CITRAMALATE COA-TRANSFERASE"/>
    <property type="match status" value="1"/>
</dbReference>
<dbReference type="Proteomes" id="UP000600365">
    <property type="component" value="Unassembled WGS sequence"/>
</dbReference>
<keyword evidence="2" id="KW-1185">Reference proteome</keyword>
<sequence length="403" mass="42947">MTMTAHQCPTPLDGVRVIDLSTRLGAYAGRLFADLGADVIRVEPPGGVPERTVPPLVGGVTSLSFAFTEAGKRSVVLDLDDPVDAARLEDLLGTAQMLLTSEGPGRLRELVLHPDDVTARHPRLVHLSISPFGLTGPWADRPAGDLTLLAAGGLLTLAGDPDLAPVRAWGEQTSVIAGVHGAAAALMALLALEDTERGQVVDVSAQEAIAHSLENAVQYFDLEGVVRHRAGAGPAEAGTGLFACADGWIYLVGGLGGLPLAWEAISQWLEDNGVEDAEQLREPRWRERDWRRGEQGIAVFRTLFERFAAQRTKQELYEDGQRRGISIAPVSTPHDLLSNPQLTERGFFRKLAVGDRTLAFPGPPYRFAGLDVGPGEAPAEPGRHTEAVLNSLSASAAAQAPKE</sequence>